<proteinExistence type="predicted"/>
<feature type="compositionally biased region" description="Basic residues" evidence="1">
    <location>
        <begin position="57"/>
        <end position="77"/>
    </location>
</feature>
<gene>
    <name evidence="2" type="ORF">GWK47_029682</name>
</gene>
<comment type="caution">
    <text evidence="2">The sequence shown here is derived from an EMBL/GenBank/DDBJ whole genome shotgun (WGS) entry which is preliminary data.</text>
</comment>
<keyword evidence="3" id="KW-1185">Reference proteome</keyword>
<dbReference type="AlphaFoldDB" id="A0A8J4YM67"/>
<feature type="compositionally biased region" description="Low complexity" evidence="1">
    <location>
        <begin position="184"/>
        <end position="193"/>
    </location>
</feature>
<evidence type="ECO:0000256" key="1">
    <source>
        <dbReference type="SAM" id="MobiDB-lite"/>
    </source>
</evidence>
<protein>
    <submittedName>
        <fullName evidence="2">Uncharacterized protein</fullName>
    </submittedName>
</protein>
<dbReference type="EMBL" id="JACEEZ010000866">
    <property type="protein sequence ID" value="KAG0729763.1"/>
    <property type="molecule type" value="Genomic_DNA"/>
</dbReference>
<dbReference type="OrthoDB" id="6434442at2759"/>
<dbReference type="Proteomes" id="UP000770661">
    <property type="component" value="Unassembled WGS sequence"/>
</dbReference>
<feature type="compositionally biased region" description="Low complexity" evidence="1">
    <location>
        <begin position="216"/>
        <end position="225"/>
    </location>
</feature>
<organism evidence="2 3">
    <name type="scientific">Chionoecetes opilio</name>
    <name type="common">Atlantic snow crab</name>
    <name type="synonym">Cancer opilio</name>
    <dbReference type="NCBI Taxonomy" id="41210"/>
    <lineage>
        <taxon>Eukaryota</taxon>
        <taxon>Metazoa</taxon>
        <taxon>Ecdysozoa</taxon>
        <taxon>Arthropoda</taxon>
        <taxon>Crustacea</taxon>
        <taxon>Multicrustacea</taxon>
        <taxon>Malacostraca</taxon>
        <taxon>Eumalacostraca</taxon>
        <taxon>Eucarida</taxon>
        <taxon>Decapoda</taxon>
        <taxon>Pleocyemata</taxon>
        <taxon>Brachyura</taxon>
        <taxon>Eubrachyura</taxon>
        <taxon>Majoidea</taxon>
        <taxon>Majidae</taxon>
        <taxon>Chionoecetes</taxon>
    </lineage>
</organism>
<evidence type="ECO:0000313" key="2">
    <source>
        <dbReference type="EMBL" id="KAG0729763.1"/>
    </source>
</evidence>
<feature type="region of interest" description="Disordered" evidence="1">
    <location>
        <begin position="179"/>
        <end position="264"/>
    </location>
</feature>
<reference evidence="2" key="1">
    <citation type="submission" date="2020-07" db="EMBL/GenBank/DDBJ databases">
        <title>The High-quality genome of the commercially important snow crab, Chionoecetes opilio.</title>
        <authorList>
            <person name="Jeong J.-H."/>
            <person name="Ryu S."/>
        </authorList>
    </citation>
    <scope>NUCLEOTIDE SEQUENCE</scope>
    <source>
        <strain evidence="2">MADBK_172401_WGS</strain>
        <tissue evidence="2">Digestive gland</tissue>
    </source>
</reference>
<name>A0A8J4YM67_CHIOP</name>
<evidence type="ECO:0000313" key="3">
    <source>
        <dbReference type="Proteomes" id="UP000770661"/>
    </source>
</evidence>
<sequence length="264" mass="27825">MKAGVLLVSPAEYSVKYFRVWKFFEAAEKARAQTFELVASGGWVTHYPPPVRLHTTRWRQGPRRRLSGKGKKKPAKRTRGDAGRCPAAVNWGSGGVSADVCSDIPFLGPEGAFLAPVSGPTPRAALVPLPIIQPPLPPGAVIFGGVERRPLAAVVITAHVCAKCPYTAVADTGANLSVGGPTFGGPRQPQRRPGYPPRQSPPRWGGRCAPWEPHLSGSVGTVSTTESLHPKACSNSPIAQGSGPSRGPSPLSRAPFNPVCVRGP</sequence>
<feature type="compositionally biased region" description="Low complexity" evidence="1">
    <location>
        <begin position="241"/>
        <end position="250"/>
    </location>
</feature>
<feature type="region of interest" description="Disordered" evidence="1">
    <location>
        <begin position="57"/>
        <end position="84"/>
    </location>
</feature>
<accession>A0A8J4YM67</accession>